<dbReference type="RefSeq" id="WP_086383032.1">
    <property type="nucleotide sequence ID" value="NZ_NBTY01000168.1"/>
</dbReference>
<accession>A0A242MD88</accession>
<sequence>MTKRVAEDIHGYSYGMAEIVSSAVSLQELEDLKATVGFTEEDKRYLLLAGEVLADQTHDVVLRWRSGIIAGIPHLARHSRANDGRPLPDYLAKSNLRFEQWILDTCFRPYDRNWLDYQQEIALRHTSLKKNQTDQVESTSHVPLRDIIGFVAVINETIKPYLASKSHSNAEVEKMHRAWCKSIQLQMALWAGPYVNASQAPNEW</sequence>
<dbReference type="GO" id="GO:0020037">
    <property type="term" value="F:heme binding"/>
    <property type="evidence" value="ECO:0007669"/>
    <property type="project" value="InterPro"/>
</dbReference>
<dbReference type="Pfam" id="PF11563">
    <property type="entry name" value="Protoglobin"/>
    <property type="match status" value="1"/>
</dbReference>
<dbReference type="InterPro" id="IPR044398">
    <property type="entry name" value="Globin-sensor_dom"/>
</dbReference>
<dbReference type="Proteomes" id="UP000194546">
    <property type="component" value="Unassembled WGS sequence"/>
</dbReference>
<dbReference type="InterPro" id="IPR009050">
    <property type="entry name" value="Globin-like_sf"/>
</dbReference>
<dbReference type="SUPFAM" id="SSF46458">
    <property type="entry name" value="Globin-like"/>
    <property type="match status" value="1"/>
</dbReference>
<comment type="caution">
    <text evidence="2">The sequence shown here is derived from an EMBL/GenBank/DDBJ whole genome shotgun (WGS) entry which is preliminary data.</text>
</comment>
<gene>
    <name evidence="2" type="ORF">PAMC26510_28830</name>
</gene>
<dbReference type="EMBL" id="NBTY01000168">
    <property type="protein sequence ID" value="OTP68703.1"/>
    <property type="molecule type" value="Genomic_DNA"/>
</dbReference>
<evidence type="ECO:0000313" key="2">
    <source>
        <dbReference type="EMBL" id="OTP68703.1"/>
    </source>
</evidence>
<dbReference type="Gene3D" id="1.10.490.10">
    <property type="entry name" value="Globins"/>
    <property type="match status" value="1"/>
</dbReference>
<feature type="domain" description="Globin-sensor" evidence="1">
    <location>
        <begin position="27"/>
        <end position="198"/>
    </location>
</feature>
<dbReference type="GO" id="GO:0019825">
    <property type="term" value="F:oxygen binding"/>
    <property type="evidence" value="ECO:0007669"/>
    <property type="project" value="InterPro"/>
</dbReference>
<dbReference type="AlphaFoldDB" id="A0A242MD88"/>
<evidence type="ECO:0000259" key="1">
    <source>
        <dbReference type="Pfam" id="PF11563"/>
    </source>
</evidence>
<dbReference type="InterPro" id="IPR012292">
    <property type="entry name" value="Globin/Proto"/>
</dbReference>
<protein>
    <submittedName>
        <fullName evidence="2">Protoglobin</fullName>
    </submittedName>
</protein>
<proteinExistence type="predicted"/>
<organism evidence="2 3">
    <name type="scientific">Caballeronia sordidicola</name>
    <name type="common">Burkholderia sordidicola</name>
    <dbReference type="NCBI Taxonomy" id="196367"/>
    <lineage>
        <taxon>Bacteria</taxon>
        <taxon>Pseudomonadati</taxon>
        <taxon>Pseudomonadota</taxon>
        <taxon>Betaproteobacteria</taxon>
        <taxon>Burkholderiales</taxon>
        <taxon>Burkholderiaceae</taxon>
        <taxon>Caballeronia</taxon>
    </lineage>
</organism>
<reference evidence="2 3" key="1">
    <citation type="submission" date="2017-03" db="EMBL/GenBank/DDBJ databases">
        <title>Genome analysis of strain PAMC 26510.</title>
        <authorList>
            <person name="Oh H.-M."/>
            <person name="Yang J.-A."/>
        </authorList>
    </citation>
    <scope>NUCLEOTIDE SEQUENCE [LARGE SCALE GENOMIC DNA]</scope>
    <source>
        <strain evidence="2 3">PAMC 26510</strain>
    </source>
</reference>
<name>A0A242MD88_CABSO</name>
<evidence type="ECO:0000313" key="3">
    <source>
        <dbReference type="Proteomes" id="UP000194546"/>
    </source>
</evidence>